<keyword evidence="7" id="KW-1185">Reference proteome</keyword>
<evidence type="ECO:0000256" key="3">
    <source>
        <dbReference type="ARBA" id="ARBA00022837"/>
    </source>
</evidence>
<accession>A0A1H1XEJ6</accession>
<dbReference type="GO" id="GO:0030246">
    <property type="term" value="F:carbohydrate binding"/>
    <property type="evidence" value="ECO:0007669"/>
    <property type="project" value="InterPro"/>
</dbReference>
<dbReference type="EMBL" id="LT629740">
    <property type="protein sequence ID" value="SDT07687.1"/>
    <property type="molecule type" value="Genomic_DNA"/>
</dbReference>
<dbReference type="AlphaFoldDB" id="A0A1H1XEJ6"/>
<dbReference type="FunFam" id="3.30.2080.10:FF:000001">
    <property type="entry name" value="Alpha-1,2-mannosidase subfamily"/>
    <property type="match status" value="1"/>
</dbReference>
<dbReference type="Gene3D" id="1.20.1050.60">
    <property type="entry name" value="alpha-1,2-mannosidase"/>
    <property type="match status" value="1"/>
</dbReference>
<feature type="domain" description="Glycosyl hydrolase family 92" evidence="4">
    <location>
        <begin position="296"/>
        <end position="761"/>
    </location>
</feature>
<comment type="cofactor">
    <cofactor evidence="1">
        <name>Ca(2+)</name>
        <dbReference type="ChEBI" id="CHEBI:29108"/>
    </cofactor>
</comment>
<dbReference type="GO" id="GO:0005975">
    <property type="term" value="P:carbohydrate metabolic process"/>
    <property type="evidence" value="ECO:0007669"/>
    <property type="project" value="InterPro"/>
</dbReference>
<evidence type="ECO:0000313" key="6">
    <source>
        <dbReference type="EMBL" id="SDT07687.1"/>
    </source>
</evidence>
<gene>
    <name evidence="6" type="ORF">SAMN05216490_2433</name>
</gene>
<proteinExistence type="predicted"/>
<sequence length="770" mass="85624">MIKNINSIKEVPLLRGGAKGSATAGVCSSCGINTPLPPSQEGNRASPTLLLLLLTLLSFNYSNAQSYTKYVNPFIGTAETGHTFPGATVPFGMVQLSPETGNFGWDYCSGYRYEDSVITGFAHTHLNGTGGVDLGDVLFFPFQGKAPANFVSGFSRSTEKASPGYYTVVLNRDNIKAELTVSPHTGLHRYTFNNKGDSHILVDIQSSLVDSKEELESHLLDGSITINSNNSISGYTSTSVWVDRKMFFTAIFNKPFTGYHFIDGKNKRRLILDFDNKAGGQVEAKVAISAVSIEGAKLNLSETINKSFEIVKSETVQAWENRLSIIKAEGTDDEKTNLYTSLYRLFIQPNNIADIDGKYRGADGKVHQSADKVFYSTFSLWDTYRAAHPMYTILCPNRDGQMVESMLQHFDIAKALPIWTLWGKESYAMIGNHSIPVIVDASLKGIKGFDKEKAFAAIKKTLTTNVNPKYDWRIYMRYGYLPSDIVKREAVSRTLEAAYDDWCAAQLAKALHKQIDYAYFTRRSKFYVNLFDKSTNLMRGKLANGKWVEPFAHLDSGQLAIGGDYTEGNAWQYVWQVQHDIPGLIKLMGGNKAFSDKLDSLFTMPAKVFGKGSTLDVTGLIGQYAHGNEPVHHVAYLYTLAGNPAKTQQYARQVHEQFYQNKPNGLSGNDDCGQMSAWDIFTTMGFYPVNPVDGKFVFGAPQMRNMDITLPNNRHFIIQAVNLSQANKYVESISLNGRIYTKPYITYKDIMSGGNLVFTMTDKPAAPNFQ</sequence>
<name>A0A1H1XEJ6_MUCMA</name>
<dbReference type="Proteomes" id="UP000199679">
    <property type="component" value="Chromosome I"/>
</dbReference>
<dbReference type="InterPro" id="IPR012939">
    <property type="entry name" value="Glyco_hydro_92"/>
</dbReference>
<dbReference type="FunFam" id="1.20.1050.60:FF:000001">
    <property type="entry name" value="Putative alpha-1,2-mannosidase"/>
    <property type="match status" value="1"/>
</dbReference>
<dbReference type="Pfam" id="PF07971">
    <property type="entry name" value="Glyco_hydro_92"/>
    <property type="match status" value="1"/>
</dbReference>
<keyword evidence="3" id="KW-0106">Calcium</keyword>
<comment type="subunit">
    <text evidence="2">Monomer.</text>
</comment>
<dbReference type="SUPFAM" id="SSF48208">
    <property type="entry name" value="Six-hairpin glycosidases"/>
    <property type="match status" value="1"/>
</dbReference>
<dbReference type="Gene3D" id="3.30.2080.10">
    <property type="entry name" value="GH92 mannosidase domain"/>
    <property type="match status" value="1"/>
</dbReference>
<dbReference type="InterPro" id="IPR050883">
    <property type="entry name" value="PNGase"/>
</dbReference>
<dbReference type="OrthoDB" id="9758101at2"/>
<evidence type="ECO:0000259" key="4">
    <source>
        <dbReference type="Pfam" id="PF07971"/>
    </source>
</evidence>
<dbReference type="InterPro" id="IPR005887">
    <property type="entry name" value="GH92_a_mannosidase_put"/>
</dbReference>
<dbReference type="STRING" id="652787.SAMN05216490_2433"/>
<evidence type="ECO:0000259" key="5">
    <source>
        <dbReference type="Pfam" id="PF17678"/>
    </source>
</evidence>
<dbReference type="GO" id="GO:0000224">
    <property type="term" value="F:peptide-N4-(N-acetyl-beta-glucosaminyl)asparagine amidase activity"/>
    <property type="evidence" value="ECO:0007669"/>
    <property type="project" value="TreeGrafter"/>
</dbReference>
<dbReference type="Pfam" id="PF17678">
    <property type="entry name" value="Glyco_hydro_92N"/>
    <property type="match status" value="1"/>
</dbReference>
<dbReference type="Gene3D" id="1.20.1610.10">
    <property type="entry name" value="alpha-1,2-mannosidases domains"/>
    <property type="match status" value="1"/>
</dbReference>
<evidence type="ECO:0000256" key="2">
    <source>
        <dbReference type="ARBA" id="ARBA00011245"/>
    </source>
</evidence>
<organism evidence="6 7">
    <name type="scientific">Mucilaginibacter mallensis</name>
    <dbReference type="NCBI Taxonomy" id="652787"/>
    <lineage>
        <taxon>Bacteria</taxon>
        <taxon>Pseudomonadati</taxon>
        <taxon>Bacteroidota</taxon>
        <taxon>Sphingobacteriia</taxon>
        <taxon>Sphingobacteriales</taxon>
        <taxon>Sphingobacteriaceae</taxon>
        <taxon>Mucilaginibacter</taxon>
    </lineage>
</organism>
<dbReference type="InterPro" id="IPR014718">
    <property type="entry name" value="GH-type_carb-bd"/>
</dbReference>
<dbReference type="GO" id="GO:0005829">
    <property type="term" value="C:cytosol"/>
    <property type="evidence" value="ECO:0007669"/>
    <property type="project" value="TreeGrafter"/>
</dbReference>
<evidence type="ECO:0000256" key="1">
    <source>
        <dbReference type="ARBA" id="ARBA00001913"/>
    </source>
</evidence>
<dbReference type="PANTHER" id="PTHR12143">
    <property type="entry name" value="PEPTIDE N-GLYCANASE PNGASE -RELATED"/>
    <property type="match status" value="1"/>
</dbReference>
<dbReference type="GO" id="GO:0006516">
    <property type="term" value="P:glycoprotein catabolic process"/>
    <property type="evidence" value="ECO:0007669"/>
    <property type="project" value="TreeGrafter"/>
</dbReference>
<dbReference type="InterPro" id="IPR008928">
    <property type="entry name" value="6-hairpin_glycosidase_sf"/>
</dbReference>
<dbReference type="InterPro" id="IPR041371">
    <property type="entry name" value="GH92_N"/>
</dbReference>
<reference evidence="6 7" key="1">
    <citation type="submission" date="2016-10" db="EMBL/GenBank/DDBJ databases">
        <authorList>
            <person name="de Groot N.N."/>
        </authorList>
    </citation>
    <scope>NUCLEOTIDE SEQUENCE [LARGE SCALE GENOMIC DNA]</scope>
    <source>
        <strain evidence="6 7">MP1X4</strain>
    </source>
</reference>
<dbReference type="PANTHER" id="PTHR12143:SF39">
    <property type="entry name" value="SECRETED PROTEIN"/>
    <property type="match status" value="1"/>
</dbReference>
<protein>
    <submittedName>
        <fullName evidence="6">Alpha-1,2-mannosidase, putative</fullName>
    </submittedName>
</protein>
<feature type="domain" description="Glycosyl hydrolase family 92 N-terminal" evidence="5">
    <location>
        <begin position="70"/>
        <end position="289"/>
    </location>
</feature>
<dbReference type="NCBIfam" id="TIGR01180">
    <property type="entry name" value="aman2_put"/>
    <property type="match status" value="1"/>
</dbReference>
<evidence type="ECO:0000313" key="7">
    <source>
        <dbReference type="Proteomes" id="UP000199679"/>
    </source>
</evidence>
<dbReference type="Gene3D" id="2.70.98.10">
    <property type="match status" value="1"/>
</dbReference>